<name>A0A975RLS0_9BRAD</name>
<dbReference type="InterPro" id="IPR000160">
    <property type="entry name" value="GGDEF_dom"/>
</dbReference>
<organism evidence="3 4">
    <name type="scientific">Bradyrhizobium sediminis</name>
    <dbReference type="NCBI Taxonomy" id="2840469"/>
    <lineage>
        <taxon>Bacteria</taxon>
        <taxon>Pseudomonadati</taxon>
        <taxon>Pseudomonadota</taxon>
        <taxon>Alphaproteobacteria</taxon>
        <taxon>Hyphomicrobiales</taxon>
        <taxon>Nitrobacteraceae</taxon>
        <taxon>Bradyrhizobium</taxon>
    </lineage>
</organism>
<dbReference type="SUPFAM" id="SSF55073">
    <property type="entry name" value="Nucleotide cyclase"/>
    <property type="match status" value="1"/>
</dbReference>
<gene>
    <name evidence="3" type="ORF">KMZ29_19720</name>
</gene>
<dbReference type="PROSITE" id="PS50887">
    <property type="entry name" value="GGDEF"/>
    <property type="match status" value="1"/>
</dbReference>
<evidence type="ECO:0000256" key="1">
    <source>
        <dbReference type="SAM" id="Phobius"/>
    </source>
</evidence>
<feature type="transmembrane region" description="Helical" evidence="1">
    <location>
        <begin position="175"/>
        <end position="196"/>
    </location>
</feature>
<evidence type="ECO:0000313" key="4">
    <source>
        <dbReference type="Proteomes" id="UP000680839"/>
    </source>
</evidence>
<dbReference type="RefSeq" id="WP_215620790.1">
    <property type="nucleotide sequence ID" value="NZ_CP076134.1"/>
</dbReference>
<dbReference type="Gene3D" id="3.30.70.270">
    <property type="match status" value="1"/>
</dbReference>
<dbReference type="SMART" id="SM00267">
    <property type="entry name" value="GGDEF"/>
    <property type="match status" value="1"/>
</dbReference>
<feature type="transmembrane region" description="Helical" evidence="1">
    <location>
        <begin position="149"/>
        <end position="169"/>
    </location>
</feature>
<dbReference type="NCBIfam" id="TIGR00254">
    <property type="entry name" value="GGDEF"/>
    <property type="match status" value="1"/>
</dbReference>
<dbReference type="PANTHER" id="PTHR46663">
    <property type="entry name" value="DIGUANYLATE CYCLASE DGCT-RELATED"/>
    <property type="match status" value="1"/>
</dbReference>
<dbReference type="EMBL" id="CP076134">
    <property type="protein sequence ID" value="QWG11938.1"/>
    <property type="molecule type" value="Genomic_DNA"/>
</dbReference>
<feature type="transmembrane region" description="Helical" evidence="1">
    <location>
        <begin position="26"/>
        <end position="48"/>
    </location>
</feature>
<evidence type="ECO:0000259" key="2">
    <source>
        <dbReference type="PROSITE" id="PS50887"/>
    </source>
</evidence>
<keyword evidence="1" id="KW-1133">Transmembrane helix</keyword>
<protein>
    <submittedName>
        <fullName evidence="3">GGDEF domain-containing protein</fullName>
    </submittedName>
</protein>
<feature type="transmembrane region" description="Helical" evidence="1">
    <location>
        <begin position="97"/>
        <end position="117"/>
    </location>
</feature>
<accession>A0A975RLS0</accession>
<reference evidence="3" key="1">
    <citation type="submission" date="2021-06" db="EMBL/GenBank/DDBJ databases">
        <title>Bradyrhizobium sp. S2-20-1 Genome sequencing.</title>
        <authorList>
            <person name="Jin L."/>
        </authorList>
    </citation>
    <scope>NUCLEOTIDE SEQUENCE</scope>
    <source>
        <strain evidence="3">S2-20-1</strain>
    </source>
</reference>
<feature type="transmembrane region" description="Helical" evidence="1">
    <location>
        <begin position="54"/>
        <end position="76"/>
    </location>
</feature>
<sequence>MFSAIKFGRRAGPVPDAVYSEIIATLYGTLVPIVFAGVAQAIVGMITARETGDIVAAALAAVSVMVAAIRTYDVLAYRRRIGEAPSIDRAEAVKWEWRYAGGSVVTALIVGLAAARGLMLDDAICSVMAIGVAFGFGAGVVARLSLRPAVAIADLLATGLPVIIVTLTVPDLRHFGLGVLLAIYLGCSLEMVRLSYKSTISQITLKQQFEQLARLDPMTGVFNRSVLDTDLVEIVAGRETGVAVHAIDLDHFKAANDRFGHPVGDALLKQVAERLKSIAQPGDLIVRMGGDEFILVQKYVPSRGGAEAMARRIFESVCAPYRVGGHEIVIGASIGVALSPDDGQSVEALLVSSDAALYQAKENRGGYVFADKLLAEVRAKAGSAKSVNRELAA</sequence>
<keyword evidence="1" id="KW-0812">Transmembrane</keyword>
<dbReference type="Proteomes" id="UP000680839">
    <property type="component" value="Chromosome"/>
</dbReference>
<dbReference type="CDD" id="cd01949">
    <property type="entry name" value="GGDEF"/>
    <property type="match status" value="1"/>
</dbReference>
<dbReference type="PANTHER" id="PTHR46663:SF4">
    <property type="entry name" value="DIGUANYLATE CYCLASE DGCT-RELATED"/>
    <property type="match status" value="1"/>
</dbReference>
<dbReference type="InterPro" id="IPR052163">
    <property type="entry name" value="DGC-Regulatory_Protein"/>
</dbReference>
<dbReference type="AlphaFoldDB" id="A0A975RLS0"/>
<feature type="transmembrane region" description="Helical" evidence="1">
    <location>
        <begin position="123"/>
        <end position="142"/>
    </location>
</feature>
<evidence type="ECO:0000313" key="3">
    <source>
        <dbReference type="EMBL" id="QWG11938.1"/>
    </source>
</evidence>
<feature type="domain" description="GGDEF" evidence="2">
    <location>
        <begin position="240"/>
        <end position="372"/>
    </location>
</feature>
<keyword evidence="1" id="KW-0472">Membrane</keyword>
<proteinExistence type="predicted"/>
<dbReference type="InterPro" id="IPR043128">
    <property type="entry name" value="Rev_trsase/Diguanyl_cyclase"/>
</dbReference>
<dbReference type="InterPro" id="IPR029787">
    <property type="entry name" value="Nucleotide_cyclase"/>
</dbReference>
<dbReference type="Pfam" id="PF00990">
    <property type="entry name" value="GGDEF"/>
    <property type="match status" value="1"/>
</dbReference>